<evidence type="ECO:0000313" key="5">
    <source>
        <dbReference type="EMBL" id="ORY67345.1"/>
    </source>
</evidence>
<dbReference type="InterPro" id="IPR050559">
    <property type="entry name" value="P-Pant_transferase_sf"/>
</dbReference>
<dbReference type="GO" id="GO:0000287">
    <property type="term" value="F:magnesium ion binding"/>
    <property type="evidence" value="ECO:0007669"/>
    <property type="project" value="InterPro"/>
</dbReference>
<dbReference type="GO" id="GO:0005829">
    <property type="term" value="C:cytosol"/>
    <property type="evidence" value="ECO:0007669"/>
    <property type="project" value="TreeGrafter"/>
</dbReference>
<dbReference type="GeneID" id="63776004"/>
<dbReference type="Pfam" id="PF01648">
    <property type="entry name" value="ACPS"/>
    <property type="match status" value="1"/>
</dbReference>
<dbReference type="STRING" id="1141098.A0A1Y2E902"/>
<dbReference type="RefSeq" id="XP_040717969.1">
    <property type="nucleotide sequence ID" value="XM_040859792.1"/>
</dbReference>
<dbReference type="PANTHER" id="PTHR12215:SF10">
    <property type="entry name" value="L-AMINOADIPATE-SEMIALDEHYDE DEHYDROGENASE-PHOSPHOPANTETHEINYL TRANSFERASE"/>
    <property type="match status" value="1"/>
</dbReference>
<keyword evidence="6" id="KW-1185">Reference proteome</keyword>
<feature type="domain" description="4'-phosphopantetheinyl transferase" evidence="3">
    <location>
        <begin position="130"/>
        <end position="238"/>
    </location>
</feature>
<accession>A0A1Y2E902</accession>
<dbReference type="GO" id="GO:0008897">
    <property type="term" value="F:holo-[acyl-carrier-protein] synthase activity"/>
    <property type="evidence" value="ECO:0007669"/>
    <property type="project" value="UniProtKB-EC"/>
</dbReference>
<proteinExistence type="predicted"/>
<evidence type="ECO:0000259" key="4">
    <source>
        <dbReference type="Pfam" id="PF22624"/>
    </source>
</evidence>
<protein>
    <recommendedName>
        <fullName evidence="1">holo-[acyl-carrier-protein] synthase</fullName>
        <ecNumber evidence="1">2.7.8.7</ecNumber>
    </recommendedName>
</protein>
<evidence type="ECO:0000256" key="2">
    <source>
        <dbReference type="ARBA" id="ARBA00022679"/>
    </source>
</evidence>
<evidence type="ECO:0000256" key="1">
    <source>
        <dbReference type="ARBA" id="ARBA00013172"/>
    </source>
</evidence>
<dbReference type="GO" id="GO:0019878">
    <property type="term" value="P:lysine biosynthetic process via aminoadipic acid"/>
    <property type="evidence" value="ECO:0007669"/>
    <property type="project" value="TreeGrafter"/>
</dbReference>
<dbReference type="SUPFAM" id="SSF56214">
    <property type="entry name" value="4'-phosphopantetheinyl transferase"/>
    <property type="match status" value="2"/>
</dbReference>
<dbReference type="Pfam" id="PF22624">
    <property type="entry name" value="AASDHPPT_N"/>
    <property type="match status" value="1"/>
</dbReference>
<dbReference type="EMBL" id="MCFJ01000004">
    <property type="protein sequence ID" value="ORY67345.1"/>
    <property type="molecule type" value="Genomic_DNA"/>
</dbReference>
<dbReference type="InterPro" id="IPR037143">
    <property type="entry name" value="4-PPantetheinyl_Trfase_dom_sf"/>
</dbReference>
<name>A0A1Y2E902_9PEZI</name>
<comment type="caution">
    <text evidence="5">The sequence shown here is derived from an EMBL/GenBank/DDBJ whole genome shotgun (WGS) entry which is preliminary data.</text>
</comment>
<dbReference type="InParanoid" id="A0A1Y2E902"/>
<reference evidence="5 6" key="1">
    <citation type="submission" date="2016-07" db="EMBL/GenBank/DDBJ databases">
        <title>Pervasive Adenine N6-methylation of Active Genes in Fungi.</title>
        <authorList>
            <consortium name="DOE Joint Genome Institute"/>
            <person name="Mondo S.J."/>
            <person name="Dannebaum R.O."/>
            <person name="Kuo R.C."/>
            <person name="Labutti K."/>
            <person name="Haridas S."/>
            <person name="Kuo A."/>
            <person name="Salamov A."/>
            <person name="Ahrendt S.R."/>
            <person name="Lipzen A."/>
            <person name="Sullivan W."/>
            <person name="Andreopoulos W.B."/>
            <person name="Clum A."/>
            <person name="Lindquist E."/>
            <person name="Daum C."/>
            <person name="Ramamoorthy G.K."/>
            <person name="Gryganskyi A."/>
            <person name="Culley D."/>
            <person name="Magnuson J.K."/>
            <person name="James T.Y."/>
            <person name="O'Malley M.A."/>
            <person name="Stajich J.E."/>
            <person name="Spatafora J.W."/>
            <person name="Visel A."/>
            <person name="Grigoriev I.V."/>
        </authorList>
    </citation>
    <scope>NUCLEOTIDE SEQUENCE [LARGE SCALE GENOMIC DNA]</scope>
    <source>
        <strain evidence="5 6">CBS 129021</strain>
    </source>
</reference>
<evidence type="ECO:0000313" key="6">
    <source>
        <dbReference type="Proteomes" id="UP000193689"/>
    </source>
</evidence>
<dbReference type="InterPro" id="IPR055066">
    <property type="entry name" value="AASDHPPT_N"/>
</dbReference>
<dbReference type="Gene3D" id="3.90.470.20">
    <property type="entry name" value="4'-phosphopantetheinyl transferase domain"/>
    <property type="match status" value="1"/>
</dbReference>
<dbReference type="InterPro" id="IPR008278">
    <property type="entry name" value="4-PPantetheinyl_Trfase_dom"/>
</dbReference>
<gene>
    <name evidence="5" type="ORF">BCR38DRAFT_426767</name>
</gene>
<evidence type="ECO:0000259" key="3">
    <source>
        <dbReference type="Pfam" id="PF01648"/>
    </source>
</evidence>
<organism evidence="5 6">
    <name type="scientific">Pseudomassariella vexata</name>
    <dbReference type="NCBI Taxonomy" id="1141098"/>
    <lineage>
        <taxon>Eukaryota</taxon>
        <taxon>Fungi</taxon>
        <taxon>Dikarya</taxon>
        <taxon>Ascomycota</taxon>
        <taxon>Pezizomycotina</taxon>
        <taxon>Sordariomycetes</taxon>
        <taxon>Xylariomycetidae</taxon>
        <taxon>Amphisphaeriales</taxon>
        <taxon>Pseudomassariaceae</taxon>
        <taxon>Pseudomassariella</taxon>
    </lineage>
</organism>
<sequence>MASSGLTIIQWLVDTRGLWLEATKTTQLQDAAPRALALLTPEEKAGVLKYYFVRDAKMALASHLLKHFVISKYAGVPWSETTLTRDANKKPIYVDPASGKQPIQFNVSHQAGIVALVAVAGYDVGQVDAGVDVVCVSERRDRDHKVVKEEGWSCFVDMHSDVFGRSEAGYLKNDLLTSHPGVPPLRTEEDIVGFKLRSFYTLWCLREAYVKMTGEALLAEWLKDLEFKRFKAPKPAAVFKQGGGDEGETITTHEVLFKGAKVDDANICLRSLGQDYMTCTAVRTPNKKEDGLSWELGPFEFLDIGTILDHAEASDGHELQ</sequence>
<dbReference type="EC" id="2.7.8.7" evidence="1"/>
<dbReference type="AlphaFoldDB" id="A0A1Y2E902"/>
<dbReference type="PANTHER" id="PTHR12215">
    <property type="entry name" value="PHOSPHOPANTETHEINE TRANSFERASE"/>
    <property type="match status" value="1"/>
</dbReference>
<dbReference type="OrthoDB" id="26719at2759"/>
<dbReference type="Proteomes" id="UP000193689">
    <property type="component" value="Unassembled WGS sequence"/>
</dbReference>
<keyword evidence="2" id="KW-0808">Transferase</keyword>
<feature type="domain" description="4'-phosphopantetheinyl transferase N-terminal" evidence="4">
    <location>
        <begin position="34"/>
        <end position="118"/>
    </location>
</feature>